<protein>
    <submittedName>
        <fullName evidence="1">Uncharacterized protein</fullName>
    </submittedName>
</protein>
<dbReference type="Proteomes" id="UP000594014">
    <property type="component" value="Chromosome"/>
</dbReference>
<evidence type="ECO:0000313" key="2">
    <source>
        <dbReference type="Proteomes" id="UP000594014"/>
    </source>
</evidence>
<dbReference type="EMBL" id="CP042469">
    <property type="protein sequence ID" value="QOX63694.1"/>
    <property type="molecule type" value="Genomic_DNA"/>
</dbReference>
<evidence type="ECO:0000313" key="1">
    <source>
        <dbReference type="EMBL" id="QOX63694.1"/>
    </source>
</evidence>
<organism evidence="1 2">
    <name type="scientific">Anoxybacterium hadale</name>
    <dbReference type="NCBI Taxonomy" id="3408580"/>
    <lineage>
        <taxon>Bacteria</taxon>
        <taxon>Bacillati</taxon>
        <taxon>Bacillota</taxon>
        <taxon>Clostridia</taxon>
        <taxon>Peptostreptococcales</taxon>
        <taxon>Anaerovoracaceae</taxon>
        <taxon>Anoxybacterium</taxon>
    </lineage>
</organism>
<proteinExistence type="predicted"/>
<sequence length="191" mass="21980">MIGREDELNQRAEYKELALAAAREAILELTAQDKASAKKQVFQNTNLLLEHYLDLKAYCIHAVYKEFPINLEDAVNLEGYEITIQSIKANLDVTRIILSHVNTALALLKKKCRARGFDQKFRVIELMHLDEKMQAVSWPERVRIISEELQCEEASVLKWRNEMVRDLGVFLFGAGGLKLGWQSPYSVMQNR</sequence>
<name>A0ACD1ABH5_9FIRM</name>
<gene>
    <name evidence="1" type="ORF">FRZ06_10190</name>
</gene>
<keyword evidence="2" id="KW-1185">Reference proteome</keyword>
<reference evidence="1" key="1">
    <citation type="submission" date="2019-08" db="EMBL/GenBank/DDBJ databases">
        <title>Genome sequence of Clostridiales bacterium MT110.</title>
        <authorList>
            <person name="Cao J."/>
        </authorList>
    </citation>
    <scope>NUCLEOTIDE SEQUENCE</scope>
    <source>
        <strain evidence="1">MT110</strain>
    </source>
</reference>
<accession>A0ACD1ABH5</accession>